<dbReference type="EMBL" id="CP014226">
    <property type="protein sequence ID" value="AMD01420.1"/>
    <property type="molecule type" value="Genomic_DNA"/>
</dbReference>
<dbReference type="PRINTS" id="PR00757">
    <property type="entry name" value="AMINEOXDASEF"/>
</dbReference>
<feature type="binding site" evidence="4">
    <location>
        <position position="327"/>
    </location>
    <ligand>
        <name>substrate</name>
    </ligand>
</feature>
<protein>
    <submittedName>
        <fullName evidence="6">Putrescine oxidase</fullName>
        <ecNumber evidence="6">1.4.3.10</ecNumber>
    </submittedName>
</protein>
<reference evidence="6 7" key="2">
    <citation type="submission" date="2016-02" db="EMBL/GenBank/DDBJ databases">
        <authorList>
            <person name="Wen L."/>
            <person name="He K."/>
            <person name="Yang H."/>
        </authorList>
    </citation>
    <scope>NUCLEOTIDE SEQUENCE [LARGE SCALE GENOMIC DNA]</scope>
    <source>
        <strain evidence="6 7">AGD 8-3</strain>
    </source>
</reference>
<evidence type="ECO:0000313" key="7">
    <source>
        <dbReference type="Proteomes" id="UP000063387"/>
    </source>
</evidence>
<dbReference type="SUPFAM" id="SSF51905">
    <property type="entry name" value="FAD/NAD(P)-binding domain"/>
    <property type="match status" value="1"/>
</dbReference>
<dbReference type="InterPro" id="IPR050703">
    <property type="entry name" value="Flavin_MAO"/>
</dbReference>
<gene>
    <name evidence="6" type="primary">puo</name>
    <name evidence="6" type="ORF">LOKO_02360</name>
</gene>
<dbReference type="GO" id="GO:0050232">
    <property type="term" value="F:putrescine oxidase activity"/>
    <property type="evidence" value="ECO:0007669"/>
    <property type="project" value="UniProtKB-EC"/>
</dbReference>
<evidence type="ECO:0000259" key="5">
    <source>
        <dbReference type="Pfam" id="PF01593"/>
    </source>
</evidence>
<name>A0A0X8HF36_9GAMM</name>
<comment type="similarity">
    <text evidence="2">Belongs to the flavin monoamine oxidase family.</text>
</comment>
<dbReference type="AlphaFoldDB" id="A0A0X8HF36"/>
<sequence length="439" mass="46608">MQRNEAERSADVIVVGAGLAGLSAVRELEAAGLSCQVAEAQGRAGGRVRSSTGENGYPIEEGAQFLNQDMTGLVELVHEAGMELMVSSEGATAGLGASGVIGTDDWLGAMDEAWPDLVSYAGYQSGRPDRSVAELIQEITSDAKGAALMKSSLCELLCHELSDISAQGVLEIYARYDSQREDGECQVTGPLATVVARLVDGLLRVPHYHTAAMAVSRVAGPGGDAFDVATSHGAYRAGAVILAVPPVAAREIELPPPLADEVCAALESYIPGAMIKTTFVYRDAYWRQPADWHGGQPIREVVCIDPMGVTLTDTSRVGEDEARLTMFTGGGRAPDLAQLAQAERQSDAIDLLGQAFDDGKARQPIEMTDTVWVQHPWCGGGYNAHIRFGGMPDAAARLRGVEGRVLFACSEIAERFPSYMEGALDAGRSCAARLLRLLR</sequence>
<feature type="binding site" evidence="4">
    <location>
        <position position="411"/>
    </location>
    <ligand>
        <name>FAD</name>
        <dbReference type="ChEBI" id="CHEBI:57692"/>
    </ligand>
</feature>
<organism evidence="6 7">
    <name type="scientific">Halomonas chromatireducens</name>
    <dbReference type="NCBI Taxonomy" id="507626"/>
    <lineage>
        <taxon>Bacteria</taxon>
        <taxon>Pseudomonadati</taxon>
        <taxon>Pseudomonadota</taxon>
        <taxon>Gammaproteobacteria</taxon>
        <taxon>Oceanospirillales</taxon>
        <taxon>Halomonadaceae</taxon>
        <taxon>Halomonas</taxon>
    </lineage>
</organism>
<dbReference type="PANTHER" id="PTHR43563">
    <property type="entry name" value="AMINE OXIDASE"/>
    <property type="match status" value="1"/>
</dbReference>
<evidence type="ECO:0000313" key="6">
    <source>
        <dbReference type="EMBL" id="AMD01420.1"/>
    </source>
</evidence>
<dbReference type="EC" id="1.4.3.10" evidence="6"/>
<dbReference type="KEGG" id="hco:LOKO_02360"/>
<dbReference type="Proteomes" id="UP000063387">
    <property type="component" value="Chromosome"/>
</dbReference>
<dbReference type="InterPro" id="IPR001613">
    <property type="entry name" value="Flavin_amine_oxidase"/>
</dbReference>
<evidence type="ECO:0000256" key="3">
    <source>
        <dbReference type="ARBA" id="ARBA00023002"/>
    </source>
</evidence>
<dbReference type="PATRIC" id="fig|507626.3.peg.2354"/>
<dbReference type="SUPFAM" id="SSF54373">
    <property type="entry name" value="FAD-linked reductases, C-terminal domain"/>
    <property type="match status" value="1"/>
</dbReference>
<feature type="binding site" evidence="4">
    <location>
        <begin position="39"/>
        <end position="40"/>
    </location>
    <ligand>
        <name>FAD</name>
        <dbReference type="ChEBI" id="CHEBI:57692"/>
    </ligand>
</feature>
<feature type="domain" description="Amine oxidase" evidence="5">
    <location>
        <begin position="19"/>
        <end position="435"/>
    </location>
</feature>
<keyword evidence="7" id="KW-1185">Reference proteome</keyword>
<dbReference type="InterPro" id="IPR002937">
    <property type="entry name" value="Amino_oxidase"/>
</dbReference>
<dbReference type="STRING" id="507626.LOKO_02360"/>
<dbReference type="RefSeq" id="WP_066449316.1">
    <property type="nucleotide sequence ID" value="NZ_CP014226.1"/>
</dbReference>
<dbReference type="Pfam" id="PF01593">
    <property type="entry name" value="Amino_oxidase"/>
    <property type="match status" value="1"/>
</dbReference>
<dbReference type="Gene3D" id="3.50.50.60">
    <property type="entry name" value="FAD/NAD(P)-binding domain"/>
    <property type="match status" value="1"/>
</dbReference>
<keyword evidence="3 6" id="KW-0560">Oxidoreductase</keyword>
<proteinExistence type="inferred from homology"/>
<accession>A0A0X8HF36</accession>
<dbReference type="OrthoDB" id="337830at2"/>
<comment type="cofactor">
    <cofactor evidence="1">
        <name>FAD</name>
        <dbReference type="ChEBI" id="CHEBI:57692"/>
    </cofactor>
</comment>
<dbReference type="PANTHER" id="PTHR43563:SF1">
    <property type="entry name" value="AMINE OXIDASE [FLAVIN-CONTAINING] B"/>
    <property type="match status" value="1"/>
</dbReference>
<reference evidence="6 7" key="1">
    <citation type="journal article" date="2016" name="Genome Announc.">
        <title>Draft Genome Sequence of 'Halomonas chromatireducens' Strain AGD 8-3, a Haloalkaliphilic Chromate- and Selenite-Reducing Gammaproteobacterium.</title>
        <authorList>
            <person name="Sharko F.S."/>
            <person name="Shapovalova A.A."/>
            <person name="Tsygankova S.V."/>
            <person name="Komova A.V."/>
            <person name="Boulygina E.S."/>
            <person name="Teslyuk A.B."/>
            <person name="Gotovtsev P.M."/>
            <person name="Namsaraev Z.B."/>
            <person name="Khijniak T.V."/>
            <person name="Nedoluzhko A.V."/>
            <person name="Vasilov R.G."/>
        </authorList>
    </citation>
    <scope>NUCLEOTIDE SEQUENCE [LARGE SCALE GENOMIC DNA]</scope>
    <source>
        <strain evidence="6 7">AGD 8-3</strain>
    </source>
</reference>
<evidence type="ECO:0000256" key="2">
    <source>
        <dbReference type="ARBA" id="ARBA00005995"/>
    </source>
</evidence>
<dbReference type="InterPro" id="IPR036188">
    <property type="entry name" value="FAD/NAD-bd_sf"/>
</dbReference>
<evidence type="ECO:0000256" key="4">
    <source>
        <dbReference type="PIRSR" id="PIRSR601613-1"/>
    </source>
</evidence>
<evidence type="ECO:0000256" key="1">
    <source>
        <dbReference type="ARBA" id="ARBA00001974"/>
    </source>
</evidence>